<keyword evidence="6" id="KW-1185">Reference proteome</keyword>
<feature type="compositionally biased region" description="Basic and acidic residues" evidence="5">
    <location>
        <begin position="358"/>
        <end position="370"/>
    </location>
</feature>
<protein>
    <submittedName>
        <fullName evidence="7">U3 small nucleolar RNA-associated protein 14 homolog A</fullName>
    </submittedName>
</protein>
<sequence length="771" mass="88761">MSDDEEHYEPKAHKKLLQAIGSLGKVQHIQKSTRDERQSRQDEFQLVKGVSSAETDNAPRAVGLNDLVDILRTSTKHSQTGKKLKNIQGSKKVLEKPLEKPAADRIKRTIGYEGVTKKLGRWDAVVAEQRSAETQIFPLPSETVYVNTSANARPLNTRVKSNLAQELEANNRKLRELRKAEIGDTTDEKELAKQERLLLQKKLTRDELFARRKELAYLKMRESQKSAKARMQNKIKSKKFHKLQKRQKMLEQMKEFELLQKTNPEAALEKLNALEKSRVQERASLRHKNTGTWAKNLQIRAKYDKDVRKDLAEQLAVSRELTQKKQESDSEDETIKKRVVPEEEENDYDPFNPWTKRRATEQTENGKGESGDANWRQYWTKRNKNEKLLEEHRRDLEGVQDNDEQEEKETIQKPLTEVTPAKKKLKKSKVKIENGWEVEDISPTDQKEAKERPNSKAIDDIFEKHEDQIRAKLSKKMEKLKERVNKLKEAPVKAKKAKKKDVLQNLKSLALKKTKQQIEIDEPLNYEEDKNSQNNIPVQVESNTESTETPAVDTIDPNKVTTLVFTQKKGNSGGLNDALIDDEAAEYDEEDAAAERQLTISQAFEDDDIVADFNRDKSKDSELKNTELQLALPGWGSWAGAGISKEVMERRNKRLLLKLAAPEKRRDENKDNLYINESGSKHARQHMVSSIPFPFRSLADYEASIRAPVGRNFVPETAFRMLTRPAVITRKGQVIEPMTESELVKPDRRLRHIVDRRIKRIPKVPPKAKIA</sequence>
<feature type="region of interest" description="Disordered" evidence="5">
    <location>
        <begin position="395"/>
        <end position="429"/>
    </location>
</feature>
<reference evidence="7" key="1">
    <citation type="submission" date="2025-08" db="UniProtKB">
        <authorList>
            <consortium name="RefSeq"/>
        </authorList>
    </citation>
    <scope>IDENTIFICATION</scope>
    <source>
        <strain evidence="7">Mau12</strain>
        <tissue evidence="7">Whole Body</tissue>
    </source>
</reference>
<dbReference type="InterPro" id="IPR006709">
    <property type="entry name" value="SSU_processome_Utp14"/>
</dbReference>
<evidence type="ECO:0000256" key="1">
    <source>
        <dbReference type="ARBA" id="ARBA00004604"/>
    </source>
</evidence>
<name>A0A6P8JYI5_DROMA</name>
<feature type="compositionally biased region" description="Basic and acidic residues" evidence="5">
    <location>
        <begin position="32"/>
        <end position="45"/>
    </location>
</feature>
<feature type="compositionally biased region" description="Basic and acidic residues" evidence="5">
    <location>
        <begin position="321"/>
        <end position="341"/>
    </location>
</feature>
<dbReference type="RefSeq" id="XP_033161430.1">
    <property type="nucleotide sequence ID" value="XM_033305539.1"/>
</dbReference>
<evidence type="ECO:0000313" key="6">
    <source>
        <dbReference type="Proteomes" id="UP000515162"/>
    </source>
</evidence>
<dbReference type="GO" id="GO:0006364">
    <property type="term" value="P:rRNA processing"/>
    <property type="evidence" value="ECO:0007669"/>
    <property type="project" value="InterPro"/>
</dbReference>
<dbReference type="GeneID" id="117141859"/>
<dbReference type="AlphaFoldDB" id="A0A6P8JYI5"/>
<accession>A0A6P8JYI5</accession>
<dbReference type="Pfam" id="PF04615">
    <property type="entry name" value="Utp14"/>
    <property type="match status" value="1"/>
</dbReference>
<proteinExistence type="inferred from homology"/>
<organism evidence="6 7">
    <name type="scientific">Drosophila mauritiana</name>
    <name type="common">Fruit fly</name>
    <dbReference type="NCBI Taxonomy" id="7226"/>
    <lineage>
        <taxon>Eukaryota</taxon>
        <taxon>Metazoa</taxon>
        <taxon>Ecdysozoa</taxon>
        <taxon>Arthropoda</taxon>
        <taxon>Hexapoda</taxon>
        <taxon>Insecta</taxon>
        <taxon>Pterygota</taxon>
        <taxon>Neoptera</taxon>
        <taxon>Endopterygota</taxon>
        <taxon>Diptera</taxon>
        <taxon>Brachycera</taxon>
        <taxon>Muscomorpha</taxon>
        <taxon>Ephydroidea</taxon>
        <taxon>Drosophilidae</taxon>
        <taxon>Drosophila</taxon>
        <taxon>Sophophora</taxon>
    </lineage>
</organism>
<dbReference type="PANTHER" id="PTHR14150:SF12">
    <property type="entry name" value="U3 SMALL NUCLEOLAR RNA-ASSOCIATED PROTEIN 14 HOMOLOG A"/>
    <property type="match status" value="1"/>
</dbReference>
<evidence type="ECO:0000256" key="5">
    <source>
        <dbReference type="SAM" id="MobiDB-lite"/>
    </source>
</evidence>
<evidence type="ECO:0000256" key="3">
    <source>
        <dbReference type="ARBA" id="ARBA00022553"/>
    </source>
</evidence>
<comment type="similarity">
    <text evidence="2">Belongs to the UTP14 family.</text>
</comment>
<feature type="compositionally biased region" description="Acidic residues" evidence="5">
    <location>
        <begin position="398"/>
        <end position="407"/>
    </location>
</feature>
<dbReference type="Proteomes" id="UP000515162">
    <property type="component" value="Chromosome 3L"/>
</dbReference>
<keyword evidence="4" id="KW-0539">Nucleus</keyword>
<evidence type="ECO:0000256" key="2">
    <source>
        <dbReference type="ARBA" id="ARBA00007774"/>
    </source>
</evidence>
<comment type="subcellular location">
    <subcellularLocation>
        <location evidence="1">Nucleus</location>
        <location evidence="1">Nucleolus</location>
    </subcellularLocation>
</comment>
<gene>
    <name evidence="7" type="primary">LOC117141859</name>
</gene>
<evidence type="ECO:0000313" key="7">
    <source>
        <dbReference type="RefSeq" id="XP_033161430.1"/>
    </source>
</evidence>
<feature type="region of interest" description="Disordered" evidence="5">
    <location>
        <begin position="27"/>
        <end position="61"/>
    </location>
</feature>
<evidence type="ECO:0000256" key="4">
    <source>
        <dbReference type="ARBA" id="ARBA00023242"/>
    </source>
</evidence>
<dbReference type="GO" id="GO:0032040">
    <property type="term" value="C:small-subunit processome"/>
    <property type="evidence" value="ECO:0007669"/>
    <property type="project" value="InterPro"/>
</dbReference>
<keyword evidence="3" id="KW-0597">Phosphoprotein</keyword>
<dbReference type="PANTHER" id="PTHR14150">
    <property type="entry name" value="U3 SMALL NUCLEOLAR RNA-ASSOCIATED PROTEIN 14"/>
    <property type="match status" value="1"/>
</dbReference>
<feature type="region of interest" description="Disordered" evidence="5">
    <location>
        <begin position="320"/>
        <end position="376"/>
    </location>
</feature>